<dbReference type="RefSeq" id="WP_091089441.1">
    <property type="nucleotide sequence ID" value="NZ_FNRD01000007.1"/>
</dbReference>
<dbReference type="EMBL" id="FNRD01000007">
    <property type="protein sequence ID" value="SEA67529.1"/>
    <property type="molecule type" value="Genomic_DNA"/>
</dbReference>
<organism evidence="1 2">
    <name type="scientific">Flavobacterium gillisiae</name>
    <dbReference type="NCBI Taxonomy" id="150146"/>
    <lineage>
        <taxon>Bacteria</taxon>
        <taxon>Pseudomonadati</taxon>
        <taxon>Bacteroidota</taxon>
        <taxon>Flavobacteriia</taxon>
        <taxon>Flavobacteriales</taxon>
        <taxon>Flavobacteriaceae</taxon>
        <taxon>Flavobacterium</taxon>
    </lineage>
</organism>
<evidence type="ECO:0000313" key="2">
    <source>
        <dbReference type="Proteomes" id="UP000198951"/>
    </source>
</evidence>
<evidence type="ECO:0000313" key="1">
    <source>
        <dbReference type="EMBL" id="SEA67529.1"/>
    </source>
</evidence>
<name>A0A1H4D517_9FLAO</name>
<keyword evidence="2" id="KW-1185">Reference proteome</keyword>
<dbReference type="Proteomes" id="UP000198951">
    <property type="component" value="Unassembled WGS sequence"/>
</dbReference>
<dbReference type="OrthoDB" id="5496093at2"/>
<sequence>MKLKITIICTIAALCITACSKSQKRDLVDKREISQDFKEYWFNGEAELSSFQLTQARYGELREGKAVMIFVTEPFSTAKLVKADQPTEKDISVLKLNFTKNFITGIYPYSMMTSSFLPVYENQHALKIVTSIQEWCGQVFVQLESRNAFDIQIHSYFESEGEQKLTLPKEHLEDEIWSLIRMNPEKLPLGEIKMLPSFFYLRLTHQNMEFQNVLASKEKQQNDTTCYTLDYKKLNRKLKIYFENKFPYRILKFEESYPDGFKNKQMMTTTGTLVKSILSPYWEKKGLIDEHLRKDMGL</sequence>
<dbReference type="AlphaFoldDB" id="A0A1H4D517"/>
<proteinExistence type="predicted"/>
<protein>
    <recommendedName>
        <fullName evidence="3">Septum formation inhibitor Maf</fullName>
    </recommendedName>
</protein>
<evidence type="ECO:0008006" key="3">
    <source>
        <dbReference type="Google" id="ProtNLM"/>
    </source>
</evidence>
<dbReference type="STRING" id="150146.SAMN05443667_10747"/>
<gene>
    <name evidence="1" type="ORF">SAMN05443667_10747</name>
</gene>
<accession>A0A1H4D517</accession>
<reference evidence="2" key="1">
    <citation type="submission" date="2016-10" db="EMBL/GenBank/DDBJ databases">
        <authorList>
            <person name="Varghese N."/>
            <person name="Submissions S."/>
        </authorList>
    </citation>
    <scope>NUCLEOTIDE SEQUENCE [LARGE SCALE GENOMIC DNA]</scope>
    <source>
        <strain evidence="2">DSM 22376</strain>
    </source>
</reference>